<keyword evidence="6" id="KW-1185">Reference proteome</keyword>
<dbReference type="Proteomes" id="UP001183809">
    <property type="component" value="Unassembled WGS sequence"/>
</dbReference>
<dbReference type="Gene3D" id="3.40.50.150">
    <property type="entry name" value="Vaccinia Virus protein VP39"/>
    <property type="match status" value="1"/>
</dbReference>
<keyword evidence="2 5" id="KW-0808">Transferase</keyword>
<dbReference type="GO" id="GO:0032259">
    <property type="term" value="P:methylation"/>
    <property type="evidence" value="ECO:0007669"/>
    <property type="project" value="UniProtKB-KW"/>
</dbReference>
<proteinExistence type="predicted"/>
<organism evidence="5 6">
    <name type="scientific">Streptomyces gibsoniae</name>
    <dbReference type="NCBI Taxonomy" id="3075529"/>
    <lineage>
        <taxon>Bacteria</taxon>
        <taxon>Bacillati</taxon>
        <taxon>Actinomycetota</taxon>
        <taxon>Actinomycetes</taxon>
        <taxon>Kitasatosporales</taxon>
        <taxon>Streptomycetaceae</taxon>
        <taxon>Streptomyces</taxon>
    </lineage>
</organism>
<dbReference type="PANTHER" id="PTHR43464">
    <property type="entry name" value="METHYLTRANSFERASE"/>
    <property type="match status" value="1"/>
</dbReference>
<dbReference type="CDD" id="cd02440">
    <property type="entry name" value="AdoMet_MTases"/>
    <property type="match status" value="1"/>
</dbReference>
<dbReference type="RefSeq" id="WP_311695636.1">
    <property type="nucleotide sequence ID" value="NZ_JAVREY010000015.1"/>
</dbReference>
<dbReference type="EMBL" id="JAVREY010000015">
    <property type="protein sequence ID" value="MDT0464440.1"/>
    <property type="molecule type" value="Genomic_DNA"/>
</dbReference>
<evidence type="ECO:0000256" key="3">
    <source>
        <dbReference type="ARBA" id="ARBA00022691"/>
    </source>
</evidence>
<dbReference type="EC" id="2.1.-.-" evidence="5"/>
<reference evidence="6" key="1">
    <citation type="submission" date="2023-07" db="EMBL/GenBank/DDBJ databases">
        <title>30 novel species of actinomycetes from the DSMZ collection.</title>
        <authorList>
            <person name="Nouioui I."/>
        </authorList>
    </citation>
    <scope>NUCLEOTIDE SEQUENCE [LARGE SCALE GENOMIC DNA]</scope>
    <source>
        <strain evidence="6">DSM 41699</strain>
    </source>
</reference>
<keyword evidence="1 5" id="KW-0489">Methyltransferase</keyword>
<dbReference type="PANTHER" id="PTHR43464:SF19">
    <property type="entry name" value="UBIQUINONE BIOSYNTHESIS O-METHYLTRANSFERASE, MITOCHONDRIAL"/>
    <property type="match status" value="1"/>
</dbReference>
<feature type="domain" description="Methyltransferase" evidence="4">
    <location>
        <begin position="71"/>
        <end position="166"/>
    </location>
</feature>
<protein>
    <submittedName>
        <fullName evidence="5">Class I SAM-dependent methyltransferase</fullName>
        <ecNumber evidence="5">2.1.-.-</ecNumber>
    </submittedName>
</protein>
<name>A0ABU2TU73_9ACTN</name>
<evidence type="ECO:0000259" key="4">
    <source>
        <dbReference type="Pfam" id="PF13649"/>
    </source>
</evidence>
<evidence type="ECO:0000256" key="2">
    <source>
        <dbReference type="ARBA" id="ARBA00022679"/>
    </source>
</evidence>
<dbReference type="SUPFAM" id="SSF53335">
    <property type="entry name" value="S-adenosyl-L-methionine-dependent methyltransferases"/>
    <property type="match status" value="1"/>
</dbReference>
<sequence length="243" mass="27214">MDRDIRTVDDVLRLMDGLFAPEADRWTTDAASWWDNFYTDRSKSVPFFVAKPDENLVSYLDRGLITPGRALDLGCGPGRNALHLASLGFEVDAVDLSPTAIAWAEERAREVGADVRFHCGNAFDLTADGLGGPYDLIYDSGCFHHLPPHRRVSYRALLDRTLAPGGHFVLTCFASGEMGSELPDSAFYRESRLHGGLAYTPESLRWIFSDLTELELRRMHDEAPESPCFGEPFLWTALFRRPA</sequence>
<dbReference type="GO" id="GO:0008168">
    <property type="term" value="F:methyltransferase activity"/>
    <property type="evidence" value="ECO:0007669"/>
    <property type="project" value="UniProtKB-KW"/>
</dbReference>
<evidence type="ECO:0000313" key="6">
    <source>
        <dbReference type="Proteomes" id="UP001183809"/>
    </source>
</evidence>
<gene>
    <name evidence="5" type="ORF">RM764_15635</name>
</gene>
<keyword evidence="3" id="KW-0949">S-adenosyl-L-methionine</keyword>
<dbReference type="Pfam" id="PF13649">
    <property type="entry name" value="Methyltransf_25"/>
    <property type="match status" value="1"/>
</dbReference>
<evidence type="ECO:0000313" key="5">
    <source>
        <dbReference type="EMBL" id="MDT0464440.1"/>
    </source>
</evidence>
<comment type="caution">
    <text evidence="5">The sequence shown here is derived from an EMBL/GenBank/DDBJ whole genome shotgun (WGS) entry which is preliminary data.</text>
</comment>
<dbReference type="InterPro" id="IPR029063">
    <property type="entry name" value="SAM-dependent_MTases_sf"/>
</dbReference>
<accession>A0ABU2TU73</accession>
<evidence type="ECO:0000256" key="1">
    <source>
        <dbReference type="ARBA" id="ARBA00022603"/>
    </source>
</evidence>
<dbReference type="InterPro" id="IPR041698">
    <property type="entry name" value="Methyltransf_25"/>
</dbReference>